<evidence type="ECO:0000313" key="1">
    <source>
        <dbReference type="EMBL" id="KAJ3536140.1"/>
    </source>
</evidence>
<name>A0ACC1SBM5_9APHY</name>
<protein>
    <submittedName>
        <fullName evidence="1">Uncharacterized protein</fullName>
    </submittedName>
</protein>
<accession>A0ACC1SBM5</accession>
<dbReference type="Proteomes" id="UP001148662">
    <property type="component" value="Unassembled WGS sequence"/>
</dbReference>
<evidence type="ECO:0000313" key="2">
    <source>
        <dbReference type="Proteomes" id="UP001148662"/>
    </source>
</evidence>
<reference evidence="1" key="1">
    <citation type="submission" date="2022-07" db="EMBL/GenBank/DDBJ databases">
        <title>Genome Sequence of Phlebia brevispora.</title>
        <authorList>
            <person name="Buettner E."/>
        </authorList>
    </citation>
    <scope>NUCLEOTIDE SEQUENCE</scope>
    <source>
        <strain evidence="1">MPL23</strain>
    </source>
</reference>
<dbReference type="EMBL" id="JANHOG010001495">
    <property type="protein sequence ID" value="KAJ3536140.1"/>
    <property type="molecule type" value="Genomic_DNA"/>
</dbReference>
<keyword evidence="2" id="KW-1185">Reference proteome</keyword>
<comment type="caution">
    <text evidence="1">The sequence shown here is derived from an EMBL/GenBank/DDBJ whole genome shotgun (WGS) entry which is preliminary data.</text>
</comment>
<sequence>MLATADISTAVKSTNDAFKTDPLRRYVVETPDSNDTILHKITHNANFSATLADTRAKESNPDGSLDTLIQWLLPYATAYRKGLLSPEQRRRYKEAEDKVHKKVEETIEAGPWVRVCARQGGDSPGIRPSLLMLAVGQTMSEREFLQADEEKRATWLVSSNIANTGFYQSLGFEIKGEIVLGDDNPTWREPAVVMFVPHGFTDVPEQHRPRTKATKILAHVAAEISTAADNAVAAFNDNPLYRYVTDTPDSHDTPLHRASHKAEYSALLTQLVHRGTAWTLGDGAAVVGYLPAKESEPDWSFDKLVQWIIPYAFAYEKVLLSKEQNKRRKEVRDKWEKAVDEVLGARRDAMMSVYIAMTAPAKQGRGYGSMLVRVVSAKADEQKRSIWLISNGVNEVFYKSLGYKTRATVVVGDDNPTWTQSPVPLHVMVREYGDDDAVN</sequence>
<gene>
    <name evidence="1" type="ORF">NM688_g6877</name>
</gene>
<proteinExistence type="predicted"/>
<organism evidence="1 2">
    <name type="scientific">Phlebia brevispora</name>
    <dbReference type="NCBI Taxonomy" id="194682"/>
    <lineage>
        <taxon>Eukaryota</taxon>
        <taxon>Fungi</taxon>
        <taxon>Dikarya</taxon>
        <taxon>Basidiomycota</taxon>
        <taxon>Agaricomycotina</taxon>
        <taxon>Agaricomycetes</taxon>
        <taxon>Polyporales</taxon>
        <taxon>Meruliaceae</taxon>
        <taxon>Phlebia</taxon>
    </lineage>
</organism>